<keyword evidence="15 21" id="KW-0675">Receptor</keyword>
<keyword evidence="12 18" id="KW-0067">ATP-binding</keyword>
<keyword evidence="22" id="KW-1185">Reference proteome</keyword>
<feature type="domain" description="Protein kinase" evidence="20">
    <location>
        <begin position="362"/>
        <end position="637"/>
    </location>
</feature>
<keyword evidence="5" id="KW-0433">Leucine-rich repeat</keyword>
<dbReference type="Proteomes" id="UP000075243">
    <property type="component" value="Unassembled WGS sequence"/>
</dbReference>
<dbReference type="Pfam" id="PF13855">
    <property type="entry name" value="LRR_8"/>
    <property type="match status" value="1"/>
</dbReference>
<evidence type="ECO:0000256" key="13">
    <source>
        <dbReference type="ARBA" id="ARBA00022989"/>
    </source>
</evidence>
<evidence type="ECO:0000256" key="19">
    <source>
        <dbReference type="SAM" id="Phobius"/>
    </source>
</evidence>
<gene>
    <name evidence="21" type="ORF">KK1_026654</name>
</gene>
<dbReference type="InterPro" id="IPR000719">
    <property type="entry name" value="Prot_kinase_dom"/>
</dbReference>
<evidence type="ECO:0000256" key="10">
    <source>
        <dbReference type="ARBA" id="ARBA00022741"/>
    </source>
</evidence>
<evidence type="ECO:0000313" key="22">
    <source>
        <dbReference type="Proteomes" id="UP000075243"/>
    </source>
</evidence>
<dbReference type="InterPro" id="IPR008271">
    <property type="entry name" value="Ser/Thr_kinase_AS"/>
</dbReference>
<dbReference type="SUPFAM" id="SSF56112">
    <property type="entry name" value="Protein kinase-like (PK-like)"/>
    <property type="match status" value="1"/>
</dbReference>
<dbReference type="STRING" id="3821.A0A151S9L9"/>
<evidence type="ECO:0000256" key="18">
    <source>
        <dbReference type="PROSITE-ProRule" id="PRU10141"/>
    </source>
</evidence>
<dbReference type="SUPFAM" id="SSF52058">
    <property type="entry name" value="L domain-like"/>
    <property type="match status" value="1"/>
</dbReference>
<evidence type="ECO:0000259" key="20">
    <source>
        <dbReference type="PROSITE" id="PS50011"/>
    </source>
</evidence>
<dbReference type="Gene3D" id="2.60.120.430">
    <property type="entry name" value="Galactose-binding lectin"/>
    <property type="match status" value="1"/>
</dbReference>
<comment type="catalytic activity">
    <reaction evidence="16">
        <text>L-threonyl-[protein] + ATP = O-phospho-L-threonyl-[protein] + ADP + H(+)</text>
        <dbReference type="Rhea" id="RHEA:46608"/>
        <dbReference type="Rhea" id="RHEA-COMP:11060"/>
        <dbReference type="Rhea" id="RHEA-COMP:11605"/>
        <dbReference type="ChEBI" id="CHEBI:15378"/>
        <dbReference type="ChEBI" id="CHEBI:30013"/>
        <dbReference type="ChEBI" id="CHEBI:30616"/>
        <dbReference type="ChEBI" id="CHEBI:61977"/>
        <dbReference type="ChEBI" id="CHEBI:456216"/>
        <dbReference type="EC" id="2.7.11.1"/>
    </reaction>
</comment>
<keyword evidence="10 18" id="KW-0547">Nucleotide-binding</keyword>
<dbReference type="FunFam" id="3.30.200.20:FF:000394">
    <property type="entry name" value="Leucine-rich repeat receptor-like protein kinase"/>
    <property type="match status" value="1"/>
</dbReference>
<evidence type="ECO:0000256" key="6">
    <source>
        <dbReference type="ARBA" id="ARBA00022679"/>
    </source>
</evidence>
<evidence type="ECO:0000256" key="1">
    <source>
        <dbReference type="ARBA" id="ARBA00004167"/>
    </source>
</evidence>
<dbReference type="GO" id="GO:0016020">
    <property type="term" value="C:membrane"/>
    <property type="evidence" value="ECO:0007669"/>
    <property type="project" value="UniProtKB-SubCell"/>
</dbReference>
<keyword evidence="6" id="KW-0808">Transferase</keyword>
<evidence type="ECO:0000256" key="2">
    <source>
        <dbReference type="ARBA" id="ARBA00012513"/>
    </source>
</evidence>
<evidence type="ECO:0000256" key="12">
    <source>
        <dbReference type="ARBA" id="ARBA00022840"/>
    </source>
</evidence>
<dbReference type="InterPro" id="IPR024788">
    <property type="entry name" value="Malectin-like_Carb-bd_dom"/>
</dbReference>
<dbReference type="CDD" id="cd14066">
    <property type="entry name" value="STKc_IRAK"/>
    <property type="match status" value="1"/>
</dbReference>
<dbReference type="Gramene" id="C.cajan_27217.t">
    <property type="protein sequence ID" value="C.cajan_27217.t"/>
    <property type="gene ID" value="C.cajan_27217"/>
</dbReference>
<dbReference type="Gene3D" id="3.30.200.20">
    <property type="entry name" value="Phosphorylase Kinase, domain 1"/>
    <property type="match status" value="1"/>
</dbReference>
<name>A0A151S9L9_CAJCA</name>
<dbReference type="InterPro" id="IPR001611">
    <property type="entry name" value="Leu-rich_rpt"/>
</dbReference>
<dbReference type="PANTHER" id="PTHR45631">
    <property type="entry name" value="OS07G0107800 PROTEIN-RELATED"/>
    <property type="match status" value="1"/>
</dbReference>
<keyword evidence="8" id="KW-0732">Signal</keyword>
<dbReference type="Pfam" id="PF12819">
    <property type="entry name" value="Malectin_like"/>
    <property type="match status" value="1"/>
</dbReference>
<dbReference type="SMART" id="SM00220">
    <property type="entry name" value="S_TKc"/>
    <property type="match status" value="1"/>
</dbReference>
<dbReference type="PANTHER" id="PTHR45631:SF212">
    <property type="entry name" value="PROTEIN KINASE DOMAIN-CONTAINING PROTEIN"/>
    <property type="match status" value="1"/>
</dbReference>
<evidence type="ECO:0000256" key="8">
    <source>
        <dbReference type="ARBA" id="ARBA00022729"/>
    </source>
</evidence>
<evidence type="ECO:0000256" key="11">
    <source>
        <dbReference type="ARBA" id="ARBA00022777"/>
    </source>
</evidence>
<protein>
    <recommendedName>
        <fullName evidence="2">non-specific serine/threonine protein kinase</fullName>
        <ecNumber evidence="2">2.7.11.1</ecNumber>
    </recommendedName>
</protein>
<dbReference type="EC" id="2.7.11.1" evidence="2"/>
<feature type="transmembrane region" description="Helical" evidence="19">
    <location>
        <begin position="308"/>
        <end position="332"/>
    </location>
</feature>
<evidence type="ECO:0000256" key="7">
    <source>
        <dbReference type="ARBA" id="ARBA00022692"/>
    </source>
</evidence>
<keyword evidence="11 21" id="KW-0418">Kinase</keyword>
<dbReference type="FunFam" id="1.10.510.10:FF:000146">
    <property type="entry name" value="LRR receptor-like serine/threonine-protein kinase IOS1"/>
    <property type="match status" value="1"/>
</dbReference>
<evidence type="ECO:0000256" key="14">
    <source>
        <dbReference type="ARBA" id="ARBA00023136"/>
    </source>
</evidence>
<evidence type="ECO:0000256" key="4">
    <source>
        <dbReference type="ARBA" id="ARBA00022553"/>
    </source>
</evidence>
<dbReference type="GO" id="GO:0004674">
    <property type="term" value="F:protein serine/threonine kinase activity"/>
    <property type="evidence" value="ECO:0007669"/>
    <property type="project" value="UniProtKB-KW"/>
</dbReference>
<keyword evidence="7 19" id="KW-0812">Transmembrane</keyword>
<keyword evidence="4" id="KW-0597">Phosphoprotein</keyword>
<dbReference type="InterPro" id="IPR017441">
    <property type="entry name" value="Protein_kinase_ATP_BS"/>
</dbReference>
<comment type="catalytic activity">
    <reaction evidence="17">
        <text>L-seryl-[protein] + ATP = O-phospho-L-seryl-[protein] + ADP + H(+)</text>
        <dbReference type="Rhea" id="RHEA:17989"/>
        <dbReference type="Rhea" id="RHEA-COMP:9863"/>
        <dbReference type="Rhea" id="RHEA-COMP:11604"/>
        <dbReference type="ChEBI" id="CHEBI:15378"/>
        <dbReference type="ChEBI" id="CHEBI:29999"/>
        <dbReference type="ChEBI" id="CHEBI:30616"/>
        <dbReference type="ChEBI" id="CHEBI:83421"/>
        <dbReference type="ChEBI" id="CHEBI:456216"/>
        <dbReference type="EC" id="2.7.11.1"/>
    </reaction>
</comment>
<dbReference type="InterPro" id="IPR032675">
    <property type="entry name" value="LRR_dom_sf"/>
</dbReference>
<keyword evidence="13 19" id="KW-1133">Transmembrane helix</keyword>
<sequence>MSVSDPQPLYKDDAYDRVWRFDSKYNENGWYDLYYNDVDIGTNNGAYKLPAQVLRSAARSWNVSYSLEFNYNDEFLDLDWPYQYYVCFHFAEMEQLPHGKKRIINITLNSKTSQPLVLEYLKPVTLEYVTQGDVRFTISATPQSDAPPILNAYEIYKVITQLDSPTQATDVGAIQDIKNAYQITRLNWQGDPCLPKQYAWEGLICSSDTNPRIISLNLSSSKLTGEINTSFSYLTELEFLNLSHNELEGPLPEFLAELPKLKVLTLTGNKLSGPIPKALKDKADKALQLSVADNLDLCMTGSCKKKNFVVPLIASLAALSVTLSISLGFWIFRRFKVVHSDTSSLKSKHRAFTYAEIVKITDNFKTTIGEGGFGKVHFGILQDHTNVAVKVLSPLSMQGYKEFRSEVQHLMTVHHRNLVSLIGYCDEGEIKALIYEYMANGNLQKHLSVENPDVLNWTERLDIAVDAAQGLDYLHNGCKQPLIHRDLKTSNILLDQNMHAKIADFGLCRAFGNDTDSHISTRPAGTLGYVDPQFQRIGNSNKKSDIYSFGIILLELVTGQKALARVHGKNIHILHWIVPIVERGDIQSIVDPRLQGEFKVSSAWKFVEIAMLCTSPTAAERPDMSKVLVELKECLYLEMTVEGISERARTVSGLTSPSVR</sequence>
<dbReference type="Pfam" id="PF07714">
    <property type="entry name" value="PK_Tyr_Ser-Thr"/>
    <property type="match status" value="1"/>
</dbReference>
<feature type="binding site" evidence="18">
    <location>
        <position position="390"/>
    </location>
    <ligand>
        <name>ATP</name>
        <dbReference type="ChEBI" id="CHEBI:30616"/>
    </ligand>
</feature>
<evidence type="ECO:0000256" key="17">
    <source>
        <dbReference type="ARBA" id="ARBA00048679"/>
    </source>
</evidence>
<dbReference type="FunFam" id="3.80.10.10:FF:000129">
    <property type="entry name" value="Leucine-rich repeat receptor-like kinase"/>
    <property type="match status" value="1"/>
</dbReference>
<evidence type="ECO:0000256" key="16">
    <source>
        <dbReference type="ARBA" id="ARBA00047899"/>
    </source>
</evidence>
<evidence type="ECO:0000256" key="9">
    <source>
        <dbReference type="ARBA" id="ARBA00022737"/>
    </source>
</evidence>
<dbReference type="InterPro" id="IPR011009">
    <property type="entry name" value="Kinase-like_dom_sf"/>
</dbReference>
<dbReference type="Gene3D" id="3.80.10.10">
    <property type="entry name" value="Ribonuclease Inhibitor"/>
    <property type="match status" value="1"/>
</dbReference>
<dbReference type="PROSITE" id="PS50011">
    <property type="entry name" value="PROTEIN_KINASE_DOM"/>
    <property type="match status" value="1"/>
</dbReference>
<evidence type="ECO:0000313" key="21">
    <source>
        <dbReference type="EMBL" id="KYP51494.1"/>
    </source>
</evidence>
<accession>A0A151S9L9</accession>
<dbReference type="PROSITE" id="PS00107">
    <property type="entry name" value="PROTEIN_KINASE_ATP"/>
    <property type="match status" value="1"/>
</dbReference>
<dbReference type="GO" id="GO:0005524">
    <property type="term" value="F:ATP binding"/>
    <property type="evidence" value="ECO:0007669"/>
    <property type="project" value="UniProtKB-UniRule"/>
</dbReference>
<keyword evidence="14 19" id="KW-0472">Membrane</keyword>
<comment type="subcellular location">
    <subcellularLocation>
        <location evidence="1">Membrane</location>
        <topology evidence="1">Single-pass membrane protein</topology>
    </subcellularLocation>
</comment>
<dbReference type="OMA" id="WWIISEY"/>
<proteinExistence type="predicted"/>
<dbReference type="EMBL" id="KQ483437">
    <property type="protein sequence ID" value="KYP51494.1"/>
    <property type="molecule type" value="Genomic_DNA"/>
</dbReference>
<evidence type="ECO:0000256" key="5">
    <source>
        <dbReference type="ARBA" id="ARBA00022614"/>
    </source>
</evidence>
<dbReference type="Gene3D" id="1.10.510.10">
    <property type="entry name" value="Transferase(Phosphotransferase) domain 1"/>
    <property type="match status" value="1"/>
</dbReference>
<dbReference type="PROSITE" id="PS00108">
    <property type="entry name" value="PROTEIN_KINASE_ST"/>
    <property type="match status" value="1"/>
</dbReference>
<evidence type="ECO:0000256" key="15">
    <source>
        <dbReference type="ARBA" id="ARBA00023170"/>
    </source>
</evidence>
<keyword evidence="9" id="KW-0677">Repeat</keyword>
<dbReference type="InterPro" id="IPR001245">
    <property type="entry name" value="Ser-Thr/Tyr_kinase_cat_dom"/>
</dbReference>
<dbReference type="AlphaFoldDB" id="A0A151S9L9"/>
<evidence type="ECO:0000256" key="3">
    <source>
        <dbReference type="ARBA" id="ARBA00022527"/>
    </source>
</evidence>
<reference evidence="21" key="1">
    <citation type="journal article" date="2012" name="Nat. Biotechnol.">
        <title>Draft genome sequence of pigeonpea (Cajanus cajan), an orphan legume crop of resource-poor farmers.</title>
        <authorList>
            <person name="Varshney R.K."/>
            <person name="Chen W."/>
            <person name="Li Y."/>
            <person name="Bharti A.K."/>
            <person name="Saxena R.K."/>
            <person name="Schlueter J.A."/>
            <person name="Donoghue M.T."/>
            <person name="Azam S."/>
            <person name="Fan G."/>
            <person name="Whaley A.M."/>
            <person name="Farmer A.D."/>
            <person name="Sheridan J."/>
            <person name="Iwata A."/>
            <person name="Tuteja R."/>
            <person name="Penmetsa R.V."/>
            <person name="Wu W."/>
            <person name="Upadhyaya H.D."/>
            <person name="Yang S.P."/>
            <person name="Shah T."/>
            <person name="Saxena K.B."/>
            <person name="Michael T."/>
            <person name="McCombie W.R."/>
            <person name="Yang B."/>
            <person name="Zhang G."/>
            <person name="Yang H."/>
            <person name="Wang J."/>
            <person name="Spillane C."/>
            <person name="Cook D.R."/>
            <person name="May G.D."/>
            <person name="Xu X."/>
            <person name="Jackson S.A."/>
        </authorList>
    </citation>
    <scope>NUCLEOTIDE SEQUENCE [LARGE SCALE GENOMIC DNA]</scope>
</reference>
<organism evidence="21 22">
    <name type="scientific">Cajanus cajan</name>
    <name type="common">Pigeon pea</name>
    <name type="synonym">Cajanus indicus</name>
    <dbReference type="NCBI Taxonomy" id="3821"/>
    <lineage>
        <taxon>Eukaryota</taxon>
        <taxon>Viridiplantae</taxon>
        <taxon>Streptophyta</taxon>
        <taxon>Embryophyta</taxon>
        <taxon>Tracheophyta</taxon>
        <taxon>Spermatophyta</taxon>
        <taxon>Magnoliopsida</taxon>
        <taxon>eudicotyledons</taxon>
        <taxon>Gunneridae</taxon>
        <taxon>Pentapetalae</taxon>
        <taxon>rosids</taxon>
        <taxon>fabids</taxon>
        <taxon>Fabales</taxon>
        <taxon>Fabaceae</taxon>
        <taxon>Papilionoideae</taxon>
        <taxon>50 kb inversion clade</taxon>
        <taxon>NPAAA clade</taxon>
        <taxon>indigoferoid/millettioid clade</taxon>
        <taxon>Phaseoleae</taxon>
        <taxon>Cajanus</taxon>
    </lineage>
</organism>
<keyword evidence="3" id="KW-0723">Serine/threonine-protein kinase</keyword>